<dbReference type="AlphaFoldDB" id="A0A8H5PBL7"/>
<dbReference type="EMBL" id="JAAOAS010000109">
    <property type="protein sequence ID" value="KAF5593526.1"/>
    <property type="molecule type" value="Genomic_DNA"/>
</dbReference>
<sequence length="154" mass="16809">MLIVAAVATALQQYEFEEEKRRASIARPTLSSRASIAPFLPISTGDLSVSLMKRRLDAPSARVLLLSKRSNLPTTESSSQFPTEFRLALRSTATRLSRKTFAGTVPAYARESSEADACVAALERLTTAFETPVDGGNDRKKAKFPPTELFNPGF</sequence>
<evidence type="ECO:0000313" key="2">
    <source>
        <dbReference type="Proteomes" id="UP000546213"/>
    </source>
</evidence>
<accession>A0A8H5PBL7</accession>
<gene>
    <name evidence="1" type="ORF">FPCIR_5225</name>
</gene>
<name>A0A8H5PBL7_9HYPO</name>
<reference evidence="1 2" key="1">
    <citation type="submission" date="2020-05" db="EMBL/GenBank/DDBJ databases">
        <title>Identification and distribution of gene clusters putatively required for synthesis of sphingolipid metabolism inhibitors in phylogenetically diverse species of the filamentous fungus Fusarium.</title>
        <authorList>
            <person name="Kim H.-S."/>
            <person name="Busman M."/>
            <person name="Brown D.W."/>
            <person name="Divon H."/>
            <person name="Uhlig S."/>
            <person name="Proctor R.H."/>
        </authorList>
    </citation>
    <scope>NUCLEOTIDE SEQUENCE [LARGE SCALE GENOMIC DNA]</scope>
    <source>
        <strain evidence="1 2">NRRL 36939</strain>
    </source>
</reference>
<protein>
    <submittedName>
        <fullName evidence="1">Uncharacterized protein</fullName>
    </submittedName>
</protein>
<organism evidence="1 2">
    <name type="scientific">Fusarium pseudocircinatum</name>
    <dbReference type="NCBI Taxonomy" id="56676"/>
    <lineage>
        <taxon>Eukaryota</taxon>
        <taxon>Fungi</taxon>
        <taxon>Dikarya</taxon>
        <taxon>Ascomycota</taxon>
        <taxon>Pezizomycotina</taxon>
        <taxon>Sordariomycetes</taxon>
        <taxon>Hypocreomycetidae</taxon>
        <taxon>Hypocreales</taxon>
        <taxon>Nectriaceae</taxon>
        <taxon>Fusarium</taxon>
        <taxon>Fusarium fujikuroi species complex</taxon>
    </lineage>
</organism>
<keyword evidence="2" id="KW-1185">Reference proteome</keyword>
<dbReference type="Proteomes" id="UP000546213">
    <property type="component" value="Unassembled WGS sequence"/>
</dbReference>
<proteinExistence type="predicted"/>
<comment type="caution">
    <text evidence="1">The sequence shown here is derived from an EMBL/GenBank/DDBJ whole genome shotgun (WGS) entry which is preliminary data.</text>
</comment>
<evidence type="ECO:0000313" key="1">
    <source>
        <dbReference type="EMBL" id="KAF5593526.1"/>
    </source>
</evidence>
<dbReference type="OrthoDB" id="5102942at2759"/>